<evidence type="ECO:0000256" key="1">
    <source>
        <dbReference type="SAM" id="MobiDB-lite"/>
    </source>
</evidence>
<organism evidence="2">
    <name type="scientific">Arundo donax</name>
    <name type="common">Giant reed</name>
    <name type="synonym">Donax arundinaceus</name>
    <dbReference type="NCBI Taxonomy" id="35708"/>
    <lineage>
        <taxon>Eukaryota</taxon>
        <taxon>Viridiplantae</taxon>
        <taxon>Streptophyta</taxon>
        <taxon>Embryophyta</taxon>
        <taxon>Tracheophyta</taxon>
        <taxon>Spermatophyta</taxon>
        <taxon>Magnoliopsida</taxon>
        <taxon>Liliopsida</taxon>
        <taxon>Poales</taxon>
        <taxon>Poaceae</taxon>
        <taxon>PACMAD clade</taxon>
        <taxon>Arundinoideae</taxon>
        <taxon>Arundineae</taxon>
        <taxon>Arundo</taxon>
    </lineage>
</organism>
<dbReference type="AlphaFoldDB" id="A0A0A9DUY3"/>
<reference evidence="2" key="2">
    <citation type="journal article" date="2015" name="Data Brief">
        <title>Shoot transcriptome of the giant reed, Arundo donax.</title>
        <authorList>
            <person name="Barrero R.A."/>
            <person name="Guerrero F.D."/>
            <person name="Moolhuijzen P."/>
            <person name="Goolsby J.A."/>
            <person name="Tidwell J."/>
            <person name="Bellgard S.E."/>
            <person name="Bellgard M.I."/>
        </authorList>
    </citation>
    <scope>NUCLEOTIDE SEQUENCE</scope>
    <source>
        <tissue evidence="2">Shoot tissue taken approximately 20 cm above the soil surface</tissue>
    </source>
</reference>
<accession>A0A0A9DUY3</accession>
<proteinExistence type="predicted"/>
<feature type="region of interest" description="Disordered" evidence="1">
    <location>
        <begin position="1"/>
        <end position="31"/>
    </location>
</feature>
<protein>
    <submittedName>
        <fullName evidence="2">Uncharacterized protein</fullName>
    </submittedName>
</protein>
<dbReference type="EMBL" id="GBRH01206309">
    <property type="protein sequence ID" value="JAD91586.1"/>
    <property type="molecule type" value="Transcribed_RNA"/>
</dbReference>
<evidence type="ECO:0000313" key="2">
    <source>
        <dbReference type="EMBL" id="JAD91586.1"/>
    </source>
</evidence>
<reference evidence="2" key="1">
    <citation type="submission" date="2014-09" db="EMBL/GenBank/DDBJ databases">
        <authorList>
            <person name="Magalhaes I.L.F."/>
            <person name="Oliveira U."/>
            <person name="Santos F.R."/>
            <person name="Vidigal T.H.D.A."/>
            <person name="Brescovit A.D."/>
            <person name="Santos A.J."/>
        </authorList>
    </citation>
    <scope>NUCLEOTIDE SEQUENCE</scope>
    <source>
        <tissue evidence="2">Shoot tissue taken approximately 20 cm above the soil surface</tissue>
    </source>
</reference>
<name>A0A0A9DUY3_ARUDO</name>
<sequence length="31" mass="3559">MVHKTEKNRSVTAVTVKTGPARTRNRTVYRT</sequence>